<keyword evidence="2" id="KW-1185">Reference proteome</keyword>
<name>T1IQX7_STRMM</name>
<evidence type="ECO:0000313" key="2">
    <source>
        <dbReference type="Proteomes" id="UP000014500"/>
    </source>
</evidence>
<accession>T1IQX7</accession>
<reference evidence="1" key="2">
    <citation type="submission" date="2015-02" db="UniProtKB">
        <authorList>
            <consortium name="EnsemblMetazoa"/>
        </authorList>
    </citation>
    <scope>IDENTIFICATION</scope>
</reference>
<reference evidence="2" key="1">
    <citation type="submission" date="2011-05" db="EMBL/GenBank/DDBJ databases">
        <authorList>
            <person name="Richards S.R."/>
            <person name="Qu J."/>
            <person name="Jiang H."/>
            <person name="Jhangiani S.N."/>
            <person name="Agravi P."/>
            <person name="Goodspeed R."/>
            <person name="Gross S."/>
            <person name="Mandapat C."/>
            <person name="Jackson L."/>
            <person name="Mathew T."/>
            <person name="Pu L."/>
            <person name="Thornton R."/>
            <person name="Saada N."/>
            <person name="Wilczek-Boney K.B."/>
            <person name="Lee S."/>
            <person name="Kovar C."/>
            <person name="Wu Y."/>
            <person name="Scherer S.E."/>
            <person name="Worley K.C."/>
            <person name="Muzny D.M."/>
            <person name="Gibbs R."/>
        </authorList>
    </citation>
    <scope>NUCLEOTIDE SEQUENCE</scope>
    <source>
        <strain evidence="2">Brora</strain>
    </source>
</reference>
<dbReference type="EnsemblMetazoa" id="SMAR003456-RA">
    <property type="protein sequence ID" value="SMAR003456-PA"/>
    <property type="gene ID" value="SMAR003456"/>
</dbReference>
<dbReference type="EMBL" id="JH431322">
    <property type="status" value="NOT_ANNOTATED_CDS"/>
    <property type="molecule type" value="Genomic_DNA"/>
</dbReference>
<evidence type="ECO:0000313" key="1">
    <source>
        <dbReference type="EnsemblMetazoa" id="SMAR003456-PA"/>
    </source>
</evidence>
<dbReference type="AlphaFoldDB" id="T1IQX7"/>
<dbReference type="HOGENOM" id="CLU_2944610_0_0_1"/>
<dbReference type="Proteomes" id="UP000014500">
    <property type="component" value="Unassembled WGS sequence"/>
</dbReference>
<protein>
    <submittedName>
        <fullName evidence="1">Uncharacterized protein</fullName>
    </submittedName>
</protein>
<sequence>MMNYLTSCSGKIYGREGERRTGKDWSIGGKIKWKCGKLSTQEMACIWAKSRGKYGNKKSI</sequence>
<proteinExistence type="predicted"/>
<organism evidence="1 2">
    <name type="scientific">Strigamia maritima</name>
    <name type="common">European centipede</name>
    <name type="synonym">Geophilus maritimus</name>
    <dbReference type="NCBI Taxonomy" id="126957"/>
    <lineage>
        <taxon>Eukaryota</taxon>
        <taxon>Metazoa</taxon>
        <taxon>Ecdysozoa</taxon>
        <taxon>Arthropoda</taxon>
        <taxon>Myriapoda</taxon>
        <taxon>Chilopoda</taxon>
        <taxon>Pleurostigmophora</taxon>
        <taxon>Geophilomorpha</taxon>
        <taxon>Linotaeniidae</taxon>
        <taxon>Strigamia</taxon>
    </lineage>
</organism>